<protein>
    <submittedName>
        <fullName evidence="1">Uncharacterized protein</fullName>
    </submittedName>
</protein>
<accession>A0AAE1PV15</accession>
<proteinExistence type="predicted"/>
<reference evidence="1" key="1">
    <citation type="submission" date="2023-11" db="EMBL/GenBank/DDBJ databases">
        <title>Genome assemblies of two species of porcelain crab, Petrolisthes cinctipes and Petrolisthes manimaculis (Anomura: Porcellanidae).</title>
        <authorList>
            <person name="Angst P."/>
        </authorList>
    </citation>
    <scope>NUCLEOTIDE SEQUENCE</scope>
    <source>
        <strain evidence="1">PB745_02</strain>
        <tissue evidence="1">Gill</tissue>
    </source>
</reference>
<dbReference type="Proteomes" id="UP001292094">
    <property type="component" value="Unassembled WGS sequence"/>
</dbReference>
<keyword evidence="2" id="KW-1185">Reference proteome</keyword>
<name>A0AAE1PV15_9EUCA</name>
<gene>
    <name evidence="1" type="ORF">Pmani_015152</name>
</gene>
<comment type="caution">
    <text evidence="1">The sequence shown here is derived from an EMBL/GenBank/DDBJ whole genome shotgun (WGS) entry which is preliminary data.</text>
</comment>
<sequence length="81" mass="8797">MITTSDTFIYIILEKPCTRDMVVSFVAEPGVWRNQNPSNSPTTNGPLPQECHVGIKQEIEGTAAASTLTGLTQVQYSVKGK</sequence>
<dbReference type="EMBL" id="JAWZYT010001298">
    <property type="protein sequence ID" value="KAK4313507.1"/>
    <property type="molecule type" value="Genomic_DNA"/>
</dbReference>
<organism evidence="1 2">
    <name type="scientific">Petrolisthes manimaculis</name>
    <dbReference type="NCBI Taxonomy" id="1843537"/>
    <lineage>
        <taxon>Eukaryota</taxon>
        <taxon>Metazoa</taxon>
        <taxon>Ecdysozoa</taxon>
        <taxon>Arthropoda</taxon>
        <taxon>Crustacea</taxon>
        <taxon>Multicrustacea</taxon>
        <taxon>Malacostraca</taxon>
        <taxon>Eumalacostraca</taxon>
        <taxon>Eucarida</taxon>
        <taxon>Decapoda</taxon>
        <taxon>Pleocyemata</taxon>
        <taxon>Anomura</taxon>
        <taxon>Galatheoidea</taxon>
        <taxon>Porcellanidae</taxon>
        <taxon>Petrolisthes</taxon>
    </lineage>
</organism>
<evidence type="ECO:0000313" key="2">
    <source>
        <dbReference type="Proteomes" id="UP001292094"/>
    </source>
</evidence>
<dbReference type="AlphaFoldDB" id="A0AAE1PV15"/>
<evidence type="ECO:0000313" key="1">
    <source>
        <dbReference type="EMBL" id="KAK4313507.1"/>
    </source>
</evidence>